<dbReference type="SUPFAM" id="SSF74653">
    <property type="entry name" value="TolA/TonB C-terminal domain"/>
    <property type="match status" value="1"/>
</dbReference>
<dbReference type="EMBL" id="JAATJH010000005">
    <property type="protein sequence ID" value="NJC27632.1"/>
    <property type="molecule type" value="Genomic_DNA"/>
</dbReference>
<sequence>MTYLLLALLTLPFSVPKSDSLPPPAREQLVGTWEEMPAFPGCEILPAAQWSKCSGDNLKSFLESNLRWPAPDWCGQGIAVVQITVDKTGSLVDPKIVRDLGGPSTEEVWRVTNLLFERYPVWSPGGIHRGRRAAVTFNWPIKFVLH</sequence>
<protein>
    <submittedName>
        <fullName evidence="1">Uncharacterized protein</fullName>
    </submittedName>
</protein>
<dbReference type="Proteomes" id="UP000770785">
    <property type="component" value="Unassembled WGS sequence"/>
</dbReference>
<proteinExistence type="predicted"/>
<organism evidence="1 2">
    <name type="scientific">Neolewinella antarctica</name>
    <dbReference type="NCBI Taxonomy" id="442734"/>
    <lineage>
        <taxon>Bacteria</taxon>
        <taxon>Pseudomonadati</taxon>
        <taxon>Bacteroidota</taxon>
        <taxon>Saprospiria</taxon>
        <taxon>Saprospirales</taxon>
        <taxon>Lewinellaceae</taxon>
        <taxon>Neolewinella</taxon>
    </lineage>
</organism>
<gene>
    <name evidence="1" type="ORF">GGR27_003149</name>
</gene>
<dbReference type="Gene3D" id="3.30.1150.10">
    <property type="match status" value="1"/>
</dbReference>
<evidence type="ECO:0000313" key="2">
    <source>
        <dbReference type="Proteomes" id="UP000770785"/>
    </source>
</evidence>
<evidence type="ECO:0000313" key="1">
    <source>
        <dbReference type="EMBL" id="NJC27632.1"/>
    </source>
</evidence>
<dbReference type="RefSeq" id="WP_168038904.1">
    <property type="nucleotide sequence ID" value="NZ_JAATJH010000005.1"/>
</dbReference>
<keyword evidence="2" id="KW-1185">Reference proteome</keyword>
<reference evidence="1 2" key="1">
    <citation type="submission" date="2020-03" db="EMBL/GenBank/DDBJ databases">
        <title>Genomic Encyclopedia of Type Strains, Phase IV (KMG-IV): sequencing the most valuable type-strain genomes for metagenomic binning, comparative biology and taxonomic classification.</title>
        <authorList>
            <person name="Goeker M."/>
        </authorList>
    </citation>
    <scope>NUCLEOTIDE SEQUENCE [LARGE SCALE GENOMIC DNA]</scope>
    <source>
        <strain evidence="1 2">DSM 105096</strain>
    </source>
</reference>
<name>A0ABX0XFV3_9BACT</name>
<comment type="caution">
    <text evidence="1">The sequence shown here is derived from an EMBL/GenBank/DDBJ whole genome shotgun (WGS) entry which is preliminary data.</text>
</comment>
<accession>A0ABX0XFV3</accession>